<evidence type="ECO:0000256" key="5">
    <source>
        <dbReference type="ARBA" id="ARBA00023242"/>
    </source>
</evidence>
<evidence type="ECO:0000256" key="7">
    <source>
        <dbReference type="SAM" id="MobiDB-lite"/>
    </source>
</evidence>
<dbReference type="EMBL" id="JBEAFC010000009">
    <property type="protein sequence ID" value="KAL1541881.1"/>
    <property type="molecule type" value="Genomic_DNA"/>
</dbReference>
<dbReference type="AlphaFoldDB" id="A0ABD1GCR0"/>
<dbReference type="GO" id="GO:0005634">
    <property type="term" value="C:nucleus"/>
    <property type="evidence" value="ECO:0007669"/>
    <property type="project" value="UniProtKB-SubCell"/>
</dbReference>
<evidence type="ECO:0000313" key="10">
    <source>
        <dbReference type="Proteomes" id="UP001567538"/>
    </source>
</evidence>
<feature type="compositionally biased region" description="Low complexity" evidence="7">
    <location>
        <begin position="122"/>
        <end position="143"/>
    </location>
</feature>
<evidence type="ECO:0000256" key="3">
    <source>
        <dbReference type="ARBA" id="ARBA00023015"/>
    </source>
</evidence>
<accession>A0ABD1GCR0</accession>
<gene>
    <name evidence="9" type="ORF">AAHA92_26049</name>
</gene>
<comment type="caution">
    <text evidence="9">The sequence shown here is derived from an EMBL/GenBank/DDBJ whole genome shotgun (WGS) entry which is preliminary data.</text>
</comment>
<keyword evidence="2 6" id="KW-0678">Repressor</keyword>
<feature type="region of interest" description="Disordered" evidence="7">
    <location>
        <begin position="20"/>
        <end position="170"/>
    </location>
</feature>
<feature type="compositionally biased region" description="Basic residues" evidence="7">
    <location>
        <begin position="86"/>
        <end position="99"/>
    </location>
</feature>
<evidence type="ECO:0000256" key="6">
    <source>
        <dbReference type="RuleBase" id="RU367028"/>
    </source>
</evidence>
<name>A0ABD1GCR0_SALDI</name>
<organism evidence="9 10">
    <name type="scientific">Salvia divinorum</name>
    <name type="common">Maria pastora</name>
    <name type="synonym">Diviner's sage</name>
    <dbReference type="NCBI Taxonomy" id="28513"/>
    <lineage>
        <taxon>Eukaryota</taxon>
        <taxon>Viridiplantae</taxon>
        <taxon>Streptophyta</taxon>
        <taxon>Embryophyta</taxon>
        <taxon>Tracheophyta</taxon>
        <taxon>Spermatophyta</taxon>
        <taxon>Magnoliopsida</taxon>
        <taxon>eudicotyledons</taxon>
        <taxon>Gunneridae</taxon>
        <taxon>Pentapetalae</taxon>
        <taxon>asterids</taxon>
        <taxon>lamiids</taxon>
        <taxon>Lamiales</taxon>
        <taxon>Lamiaceae</taxon>
        <taxon>Nepetoideae</taxon>
        <taxon>Mentheae</taxon>
        <taxon>Salviinae</taxon>
        <taxon>Salvia</taxon>
        <taxon>Salvia subgen. Calosphace</taxon>
    </lineage>
</organism>
<evidence type="ECO:0000256" key="1">
    <source>
        <dbReference type="ARBA" id="ARBA00004123"/>
    </source>
</evidence>
<dbReference type="GO" id="GO:0045892">
    <property type="term" value="P:negative regulation of DNA-templated transcription"/>
    <property type="evidence" value="ECO:0007669"/>
    <property type="project" value="UniProtKB-UniRule"/>
</dbReference>
<dbReference type="PANTHER" id="PTHR33057">
    <property type="entry name" value="TRANSCRIPTION REPRESSOR OFP7-RELATED"/>
    <property type="match status" value="1"/>
</dbReference>
<keyword evidence="3 6" id="KW-0805">Transcription regulation</keyword>
<protein>
    <recommendedName>
        <fullName evidence="6">Transcription repressor</fullName>
    </recommendedName>
    <alternativeName>
        <fullName evidence="6">Ovate family protein</fullName>
    </alternativeName>
</protein>
<evidence type="ECO:0000313" key="9">
    <source>
        <dbReference type="EMBL" id="KAL1541881.1"/>
    </source>
</evidence>
<dbReference type="InterPro" id="IPR038933">
    <property type="entry name" value="Ovate"/>
</dbReference>
<dbReference type="PANTHER" id="PTHR33057:SF224">
    <property type="entry name" value="TRANSCRIPTION REPRESSOR"/>
    <property type="match status" value="1"/>
</dbReference>
<evidence type="ECO:0000259" key="8">
    <source>
        <dbReference type="PROSITE" id="PS51754"/>
    </source>
</evidence>
<comment type="subcellular location">
    <subcellularLocation>
        <location evidence="1 6">Nucleus</location>
    </subcellularLocation>
</comment>
<dbReference type="PROSITE" id="PS51754">
    <property type="entry name" value="OVATE"/>
    <property type="match status" value="1"/>
</dbReference>
<keyword evidence="5 6" id="KW-0539">Nucleus</keyword>
<evidence type="ECO:0000256" key="4">
    <source>
        <dbReference type="ARBA" id="ARBA00023163"/>
    </source>
</evidence>
<sequence>MAKHFKLRICRAIATTLQSCRSKDTSDLPNDPVPSFPQSSKSPAVNFPQPRAAGHPPQFKWQNEEKWHVVAKIHTSDDPLPAPPPIRRRAKKKKKKRYIPSRLRLSTSSADSGWFSSEETETLVSSSPRSSSPIGESHAANPRNPRRRSRRSSRSSNREAEAAEGDSTTPARLSMLKKLIPCTVEGKVKESFAIVKKSEDPLGDFKRSMMEMIVEKQMFEKKDMEQLLQCFLSLNSRHYHGVIVEAYSDIWAAMFTPPPVGYYRRRRRVASSY</sequence>
<proteinExistence type="predicted"/>
<reference evidence="9 10" key="1">
    <citation type="submission" date="2024-06" db="EMBL/GenBank/DDBJ databases">
        <title>A chromosome level genome sequence of Diviner's sage (Salvia divinorum).</title>
        <authorList>
            <person name="Ford S.A."/>
            <person name="Ro D.-K."/>
            <person name="Ness R.W."/>
            <person name="Phillips M.A."/>
        </authorList>
    </citation>
    <scope>NUCLEOTIDE SEQUENCE [LARGE SCALE GENOMIC DNA]</scope>
    <source>
        <strain evidence="9">SAF-2024a</strain>
        <tissue evidence="9">Leaf</tissue>
    </source>
</reference>
<dbReference type="NCBIfam" id="TIGR01568">
    <property type="entry name" value="A_thal_3678"/>
    <property type="match status" value="1"/>
</dbReference>
<evidence type="ECO:0000256" key="2">
    <source>
        <dbReference type="ARBA" id="ARBA00022491"/>
    </source>
</evidence>
<feature type="compositionally biased region" description="Basic residues" evidence="7">
    <location>
        <begin position="144"/>
        <end position="153"/>
    </location>
</feature>
<dbReference type="InterPro" id="IPR006458">
    <property type="entry name" value="Ovate_C"/>
</dbReference>
<dbReference type="Pfam" id="PF04844">
    <property type="entry name" value="Ovate"/>
    <property type="match status" value="1"/>
</dbReference>
<feature type="compositionally biased region" description="Polar residues" evidence="7">
    <location>
        <begin position="104"/>
        <end position="115"/>
    </location>
</feature>
<keyword evidence="10" id="KW-1185">Reference proteome</keyword>
<keyword evidence="4 6" id="KW-0804">Transcription</keyword>
<dbReference type="Proteomes" id="UP001567538">
    <property type="component" value="Unassembled WGS sequence"/>
</dbReference>
<feature type="domain" description="OVATE" evidence="8">
    <location>
        <begin position="194"/>
        <end position="253"/>
    </location>
</feature>
<comment type="function">
    <text evidence="6">Transcriptional repressor that regulates multiple aspects of plant growth and development.</text>
</comment>